<dbReference type="Pfam" id="PF14200">
    <property type="entry name" value="RicinB_lectin_2"/>
    <property type="match status" value="1"/>
</dbReference>
<dbReference type="VEuPathDB" id="FungiDB:F4678DRAFT_416478"/>
<evidence type="ECO:0000256" key="1">
    <source>
        <dbReference type="ARBA" id="ARBA00012513"/>
    </source>
</evidence>
<keyword evidence="3" id="KW-0808">Transferase</keyword>
<evidence type="ECO:0000256" key="6">
    <source>
        <dbReference type="ARBA" id="ARBA00022840"/>
    </source>
</evidence>
<dbReference type="GO" id="GO:0005524">
    <property type="term" value="F:ATP binding"/>
    <property type="evidence" value="ECO:0007669"/>
    <property type="project" value="UniProtKB-KW"/>
</dbReference>
<dbReference type="SUPFAM" id="SSF56112">
    <property type="entry name" value="Protein kinase-like (PK-like)"/>
    <property type="match status" value="1"/>
</dbReference>
<dbReference type="InterPro" id="IPR000719">
    <property type="entry name" value="Prot_kinase_dom"/>
</dbReference>
<evidence type="ECO:0000313" key="12">
    <source>
        <dbReference type="Proteomes" id="UP001148614"/>
    </source>
</evidence>
<dbReference type="GO" id="GO:0004674">
    <property type="term" value="F:protein serine/threonine kinase activity"/>
    <property type="evidence" value="ECO:0007669"/>
    <property type="project" value="UniProtKB-KW"/>
</dbReference>
<dbReference type="InterPro" id="IPR011009">
    <property type="entry name" value="Kinase-like_dom_sf"/>
</dbReference>
<comment type="caution">
    <text evidence="11">The sequence shown here is derived from an EMBL/GenBank/DDBJ whole genome shotgun (WGS) entry which is preliminary data.</text>
</comment>
<dbReference type="InterPro" id="IPR051334">
    <property type="entry name" value="SRPK"/>
</dbReference>
<dbReference type="Gene3D" id="3.30.200.20">
    <property type="entry name" value="Phosphorylase Kinase, domain 1"/>
    <property type="match status" value="1"/>
</dbReference>
<dbReference type="PANTHER" id="PTHR47634">
    <property type="entry name" value="PROTEIN KINASE DOMAIN-CONTAINING PROTEIN-RELATED"/>
    <property type="match status" value="1"/>
</dbReference>
<gene>
    <name evidence="11" type="ORF">NPX13_g8114</name>
</gene>
<dbReference type="Proteomes" id="UP001148614">
    <property type="component" value="Unassembled WGS sequence"/>
</dbReference>
<evidence type="ECO:0000256" key="5">
    <source>
        <dbReference type="ARBA" id="ARBA00022777"/>
    </source>
</evidence>
<dbReference type="SUPFAM" id="SSF50370">
    <property type="entry name" value="Ricin B-like lectins"/>
    <property type="match status" value="1"/>
</dbReference>
<dbReference type="AlphaFoldDB" id="A0A9W8N9K3"/>
<evidence type="ECO:0000256" key="8">
    <source>
        <dbReference type="ARBA" id="ARBA00048679"/>
    </source>
</evidence>
<evidence type="ECO:0000256" key="4">
    <source>
        <dbReference type="ARBA" id="ARBA00022741"/>
    </source>
</evidence>
<name>A0A9W8N9K3_9PEZI</name>
<dbReference type="PROSITE" id="PS50231">
    <property type="entry name" value="RICIN_B_LECTIN"/>
    <property type="match status" value="1"/>
</dbReference>
<keyword evidence="2" id="KW-0723">Serine/threonine-protein kinase</keyword>
<dbReference type="GO" id="GO:0000245">
    <property type="term" value="P:spliceosomal complex assembly"/>
    <property type="evidence" value="ECO:0007669"/>
    <property type="project" value="TreeGrafter"/>
</dbReference>
<proteinExistence type="predicted"/>
<feature type="region of interest" description="Disordered" evidence="9">
    <location>
        <begin position="146"/>
        <end position="187"/>
    </location>
</feature>
<keyword evidence="5" id="KW-0418">Kinase</keyword>
<evidence type="ECO:0000256" key="2">
    <source>
        <dbReference type="ARBA" id="ARBA00022527"/>
    </source>
</evidence>
<evidence type="ECO:0000256" key="7">
    <source>
        <dbReference type="ARBA" id="ARBA00047899"/>
    </source>
</evidence>
<dbReference type="PROSITE" id="PS50011">
    <property type="entry name" value="PROTEIN_KINASE_DOM"/>
    <property type="match status" value="1"/>
</dbReference>
<comment type="catalytic activity">
    <reaction evidence="7">
        <text>L-threonyl-[protein] + ATP = O-phospho-L-threonyl-[protein] + ADP + H(+)</text>
        <dbReference type="Rhea" id="RHEA:46608"/>
        <dbReference type="Rhea" id="RHEA-COMP:11060"/>
        <dbReference type="Rhea" id="RHEA-COMP:11605"/>
        <dbReference type="ChEBI" id="CHEBI:15378"/>
        <dbReference type="ChEBI" id="CHEBI:30013"/>
        <dbReference type="ChEBI" id="CHEBI:30616"/>
        <dbReference type="ChEBI" id="CHEBI:61977"/>
        <dbReference type="ChEBI" id="CHEBI:456216"/>
        <dbReference type="EC" id="2.7.11.1"/>
    </reaction>
</comment>
<keyword evidence="6" id="KW-0067">ATP-binding</keyword>
<dbReference type="VEuPathDB" id="FungiDB:F4678DRAFT_472831"/>
<comment type="catalytic activity">
    <reaction evidence="8">
        <text>L-seryl-[protein] + ATP = O-phospho-L-seryl-[protein] + ADP + H(+)</text>
        <dbReference type="Rhea" id="RHEA:17989"/>
        <dbReference type="Rhea" id="RHEA-COMP:9863"/>
        <dbReference type="Rhea" id="RHEA-COMP:11604"/>
        <dbReference type="ChEBI" id="CHEBI:15378"/>
        <dbReference type="ChEBI" id="CHEBI:29999"/>
        <dbReference type="ChEBI" id="CHEBI:30616"/>
        <dbReference type="ChEBI" id="CHEBI:83421"/>
        <dbReference type="ChEBI" id="CHEBI:456216"/>
        <dbReference type="EC" id="2.7.11.1"/>
    </reaction>
</comment>
<evidence type="ECO:0000256" key="3">
    <source>
        <dbReference type="ARBA" id="ARBA00022679"/>
    </source>
</evidence>
<organism evidence="11 12">
    <name type="scientific">Xylaria arbuscula</name>
    <dbReference type="NCBI Taxonomy" id="114810"/>
    <lineage>
        <taxon>Eukaryota</taxon>
        <taxon>Fungi</taxon>
        <taxon>Dikarya</taxon>
        <taxon>Ascomycota</taxon>
        <taxon>Pezizomycotina</taxon>
        <taxon>Sordariomycetes</taxon>
        <taxon>Xylariomycetidae</taxon>
        <taxon>Xylariales</taxon>
        <taxon>Xylariaceae</taxon>
        <taxon>Xylaria</taxon>
    </lineage>
</organism>
<dbReference type="GO" id="GO:0050684">
    <property type="term" value="P:regulation of mRNA processing"/>
    <property type="evidence" value="ECO:0007669"/>
    <property type="project" value="TreeGrafter"/>
</dbReference>
<evidence type="ECO:0000259" key="10">
    <source>
        <dbReference type="PROSITE" id="PS50011"/>
    </source>
</evidence>
<dbReference type="PANTHER" id="PTHR47634:SF9">
    <property type="entry name" value="PROTEIN KINASE DOMAIN-CONTAINING PROTEIN-RELATED"/>
    <property type="match status" value="1"/>
</dbReference>
<keyword evidence="4" id="KW-0547">Nucleotide-binding</keyword>
<keyword evidence="12" id="KW-1185">Reference proteome</keyword>
<feature type="domain" description="Protein kinase" evidence="10">
    <location>
        <begin position="248"/>
        <end position="563"/>
    </location>
</feature>
<feature type="compositionally biased region" description="Basic and acidic residues" evidence="9">
    <location>
        <begin position="165"/>
        <end position="177"/>
    </location>
</feature>
<accession>A0A9W8N9K3</accession>
<dbReference type="InterPro" id="IPR000772">
    <property type="entry name" value="Ricin_B_lectin"/>
</dbReference>
<dbReference type="EMBL" id="JANPWZ010001723">
    <property type="protein sequence ID" value="KAJ3563676.1"/>
    <property type="molecule type" value="Genomic_DNA"/>
</dbReference>
<evidence type="ECO:0000256" key="9">
    <source>
        <dbReference type="SAM" id="MobiDB-lite"/>
    </source>
</evidence>
<dbReference type="InterPro" id="IPR035992">
    <property type="entry name" value="Ricin_B-like_lectins"/>
</dbReference>
<dbReference type="SMART" id="SM00220">
    <property type="entry name" value="S_TKc"/>
    <property type="match status" value="1"/>
</dbReference>
<dbReference type="Gene3D" id="1.10.510.10">
    <property type="entry name" value="Transferase(Phosphotransferase) domain 1"/>
    <property type="match status" value="2"/>
</dbReference>
<evidence type="ECO:0000313" key="11">
    <source>
        <dbReference type="EMBL" id="KAJ3563676.1"/>
    </source>
</evidence>
<protein>
    <recommendedName>
        <fullName evidence="1">non-specific serine/threonine protein kinase</fullName>
        <ecNumber evidence="1">2.7.11.1</ecNumber>
    </recommendedName>
</protein>
<dbReference type="Gene3D" id="2.80.10.50">
    <property type="match status" value="2"/>
</dbReference>
<reference evidence="11" key="1">
    <citation type="submission" date="2022-07" db="EMBL/GenBank/DDBJ databases">
        <title>Genome Sequence of Xylaria arbuscula.</title>
        <authorList>
            <person name="Buettner E."/>
        </authorList>
    </citation>
    <scope>NUCLEOTIDE SEQUENCE</scope>
    <source>
        <strain evidence="11">VT107</strain>
    </source>
</reference>
<dbReference type="EC" id="2.7.11.1" evidence="1"/>
<sequence>MSHIDTLDGATVSFFNYGTGTCIDLTEGSTKNETPIIGYQFHAGANQQWKLERADSSTVWPAYKLINVQSKTCIDLANGNASNGNPIIGQVNQANNPNQLWRLVSADLSGRVVMIQNIGTGTYIDLSNGSSASPLINRASPYQDQDSGLGWYRPREEPQPAVASSHHELVDASDSKTESNSTGSPKAEVLPIFTEAVTRVTRFEWSQRLMTTETGLLGMRSSMTGRLDGSVSFNTFPVHLGQVFQHRYQVVSKLTHSDEFTMWLARDLRDHTYVALKIIQTDVDYLGEFAVYDHIIQQETDIGQHHIRPVKEFFMIEGPRDDHAVIVQPPVAFSMVSLQSTMPGQVLKPAVVKGAVEQALRTLDFLHNKAHVIHGNVHPSTLFVGFQDKDRRDEYFSKLEERELRSPSPRKVLKDRTIHRSRFIPGPVGEFVTRIRVSVDAPWYEMELPSRHVAWEMLHANQVYTVDVDIAQRKRSAQHLATTIALLGPPPLDFLKRSKGYSEFWDQRGRWKELAPIPQGRTFEALTRSLEGGSRARFLDFIRALVCWKPEERLTVRQALSHP</sequence>